<evidence type="ECO:0000313" key="3">
    <source>
        <dbReference type="Proteomes" id="UP000242450"/>
    </source>
</evidence>
<feature type="compositionally biased region" description="Basic and acidic residues" evidence="1">
    <location>
        <begin position="191"/>
        <end position="200"/>
    </location>
</feature>
<comment type="caution">
    <text evidence="2">The sequence shown here is derived from an EMBL/GenBank/DDBJ whole genome shotgun (WGS) entry which is preliminary data.</text>
</comment>
<dbReference type="Proteomes" id="UP000242450">
    <property type="component" value="Chromosome 19"/>
</dbReference>
<feature type="non-terminal residue" evidence="2">
    <location>
        <position position="1"/>
    </location>
</feature>
<gene>
    <name evidence="2" type="ORF">Celaphus_00012620</name>
</gene>
<sequence length="200" mass="21627">EDDELGEPQKYWEALISEQVDEKPAGPDTAPDTNRSARALTSRVTGRCPSTWSISNASLRDFLTPQPEKGLSCTAAATVFPKDSLISYKIVCNKAPDSEVLPQSQREWLARSLSGSTCEPGAVSAGWSLPLAKLALLRVDYVSDTLLGQGAGEKLPSPASMSCPVRGEHRRSVVLGLPGCKPLWQQGQEGQLDRRSVHQE</sequence>
<feature type="region of interest" description="Disordered" evidence="1">
    <location>
        <begin position="18"/>
        <end position="42"/>
    </location>
</feature>
<proteinExistence type="predicted"/>
<name>A0A212CIZ3_CEREH</name>
<accession>A0A212CIZ3</accession>
<dbReference type="EMBL" id="MKHE01000019">
    <property type="protein sequence ID" value="OWK05989.1"/>
    <property type="molecule type" value="Genomic_DNA"/>
</dbReference>
<reference evidence="2 3" key="1">
    <citation type="journal article" date="2018" name="Mol. Genet. Genomics">
        <title>The red deer Cervus elaphus genome CerEla1.0: sequencing, annotating, genes, and chromosomes.</title>
        <authorList>
            <person name="Bana N.A."/>
            <person name="Nyiri A."/>
            <person name="Nagy J."/>
            <person name="Frank K."/>
            <person name="Nagy T."/>
            <person name="Steger V."/>
            <person name="Schiller M."/>
            <person name="Lakatos P."/>
            <person name="Sugar L."/>
            <person name="Horn P."/>
            <person name="Barta E."/>
            <person name="Orosz L."/>
        </authorList>
    </citation>
    <scope>NUCLEOTIDE SEQUENCE [LARGE SCALE GENOMIC DNA]</scope>
    <source>
        <strain evidence="2">Hungarian</strain>
    </source>
</reference>
<keyword evidence="3" id="KW-1185">Reference proteome</keyword>
<evidence type="ECO:0000256" key="1">
    <source>
        <dbReference type="SAM" id="MobiDB-lite"/>
    </source>
</evidence>
<dbReference type="AlphaFoldDB" id="A0A212CIZ3"/>
<organism evidence="2 3">
    <name type="scientific">Cervus elaphus hippelaphus</name>
    <name type="common">European red deer</name>
    <dbReference type="NCBI Taxonomy" id="46360"/>
    <lineage>
        <taxon>Eukaryota</taxon>
        <taxon>Metazoa</taxon>
        <taxon>Chordata</taxon>
        <taxon>Craniata</taxon>
        <taxon>Vertebrata</taxon>
        <taxon>Euteleostomi</taxon>
        <taxon>Mammalia</taxon>
        <taxon>Eutheria</taxon>
        <taxon>Laurasiatheria</taxon>
        <taxon>Artiodactyla</taxon>
        <taxon>Ruminantia</taxon>
        <taxon>Pecora</taxon>
        <taxon>Cervidae</taxon>
        <taxon>Cervinae</taxon>
        <taxon>Cervus</taxon>
    </lineage>
</organism>
<evidence type="ECO:0000313" key="2">
    <source>
        <dbReference type="EMBL" id="OWK05989.1"/>
    </source>
</evidence>
<feature type="non-terminal residue" evidence="2">
    <location>
        <position position="200"/>
    </location>
</feature>
<protein>
    <submittedName>
        <fullName evidence="2">Uncharacterized protein</fullName>
    </submittedName>
</protein>
<feature type="region of interest" description="Disordered" evidence="1">
    <location>
        <begin position="181"/>
        <end position="200"/>
    </location>
</feature>